<dbReference type="Gene3D" id="1.10.260.40">
    <property type="entry name" value="lambda repressor-like DNA-binding domains"/>
    <property type="match status" value="1"/>
</dbReference>
<evidence type="ECO:0000313" key="2">
    <source>
        <dbReference type="Proteomes" id="UP000272400"/>
    </source>
</evidence>
<sequence>MSDSLRQAIAQSRLTERDIAVELDVDPKTVRRWLDGRLPYPRHRVGLAEILGVDERELWPELANGQASPPGGDAEILATYPHRWAVPRDVWYRLFASAQRDIGVLVYSGLFLAEDAGIVRALRERAAAGASVRILLGDPDSPEVTERGEAEGVGDAVSAKIRNALACYRPLRGADGIEVRLHRTVLYSSIYRGDAEMLVNPHIFGIAAARAPVLHLRQTSAGDMMPTYLESFERTWESAQRTLL</sequence>
<accession>A0A3N1D7U2</accession>
<evidence type="ECO:0000313" key="1">
    <source>
        <dbReference type="EMBL" id="ROO89585.1"/>
    </source>
</evidence>
<proteinExistence type="predicted"/>
<organism evidence="1 2">
    <name type="scientific">Actinocorallia herbida</name>
    <dbReference type="NCBI Taxonomy" id="58109"/>
    <lineage>
        <taxon>Bacteria</taxon>
        <taxon>Bacillati</taxon>
        <taxon>Actinomycetota</taxon>
        <taxon>Actinomycetes</taxon>
        <taxon>Streptosporangiales</taxon>
        <taxon>Thermomonosporaceae</taxon>
        <taxon>Actinocorallia</taxon>
    </lineage>
</organism>
<protein>
    <recommendedName>
        <fullName evidence="3">HTH cro/C1-type domain-containing protein</fullName>
    </recommendedName>
</protein>
<dbReference type="InterPro" id="IPR010982">
    <property type="entry name" value="Lambda_DNA-bd_dom_sf"/>
</dbReference>
<gene>
    <name evidence="1" type="ORF">EDD29_7284</name>
</gene>
<name>A0A3N1D7U2_9ACTN</name>
<dbReference type="AlphaFoldDB" id="A0A3N1D7U2"/>
<keyword evidence="2" id="KW-1185">Reference proteome</keyword>
<reference evidence="1 2" key="1">
    <citation type="submission" date="2018-11" db="EMBL/GenBank/DDBJ databases">
        <title>Sequencing the genomes of 1000 actinobacteria strains.</title>
        <authorList>
            <person name="Klenk H.-P."/>
        </authorList>
    </citation>
    <scope>NUCLEOTIDE SEQUENCE [LARGE SCALE GENOMIC DNA]</scope>
    <source>
        <strain evidence="1 2">DSM 44254</strain>
    </source>
</reference>
<dbReference type="Proteomes" id="UP000272400">
    <property type="component" value="Unassembled WGS sequence"/>
</dbReference>
<dbReference type="GO" id="GO:0003677">
    <property type="term" value="F:DNA binding"/>
    <property type="evidence" value="ECO:0007669"/>
    <property type="project" value="InterPro"/>
</dbReference>
<comment type="caution">
    <text evidence="1">The sequence shown here is derived from an EMBL/GenBank/DDBJ whole genome shotgun (WGS) entry which is preliminary data.</text>
</comment>
<evidence type="ECO:0008006" key="3">
    <source>
        <dbReference type="Google" id="ProtNLM"/>
    </source>
</evidence>
<dbReference type="EMBL" id="RJKE01000001">
    <property type="protein sequence ID" value="ROO89585.1"/>
    <property type="molecule type" value="Genomic_DNA"/>
</dbReference>
<dbReference type="RefSeq" id="WP_211360111.1">
    <property type="nucleotide sequence ID" value="NZ_RJKE01000001.1"/>
</dbReference>